<dbReference type="AlphaFoldDB" id="A0A6N9NKN9"/>
<evidence type="ECO:0000313" key="3">
    <source>
        <dbReference type="Proteomes" id="UP000470771"/>
    </source>
</evidence>
<proteinExistence type="predicted"/>
<dbReference type="RefSeq" id="WP_160633381.1">
    <property type="nucleotide sequence ID" value="NZ_WWNE01000007.1"/>
</dbReference>
<evidence type="ECO:0008006" key="4">
    <source>
        <dbReference type="Google" id="ProtNLM"/>
    </source>
</evidence>
<accession>A0A6N9NKN9</accession>
<comment type="caution">
    <text evidence="2">The sequence shown here is derived from an EMBL/GenBank/DDBJ whole genome shotgun (WGS) entry which is preliminary data.</text>
</comment>
<feature type="transmembrane region" description="Helical" evidence="1">
    <location>
        <begin position="183"/>
        <end position="210"/>
    </location>
</feature>
<gene>
    <name evidence="2" type="ORF">GQN54_09915</name>
</gene>
<feature type="transmembrane region" description="Helical" evidence="1">
    <location>
        <begin position="100"/>
        <end position="133"/>
    </location>
</feature>
<keyword evidence="1" id="KW-0472">Membrane</keyword>
<evidence type="ECO:0000256" key="1">
    <source>
        <dbReference type="SAM" id="Phobius"/>
    </source>
</evidence>
<sequence length="300" mass="34574">MSFIPKSNSSKTLVSILIVVSIVLLRFAWGNFDWTYFIVLGDNFVSEQIIGEEVIIQKGPGYDGQFYYALAKDPFSFEKVKGGVIVDHPPYRHQRILYPLLAHIAAFGIPSFIPFMLVLINMISLIIISFTVSNFKFIASIKWSFYLPFLISGLWMSLSRDLTECIEVLLLVLALKSLFENRLYLFVFLSSLALLTRETTIIFIGAMTAIWFWRDMSSPQLLRYKIQNSLLLTVPFLLLSFWKLILLHSYPSSELVSASSNITFPFNGLYMSFKISKKLYRIFGLDRFSHLAILHIWSRN</sequence>
<feature type="transmembrane region" description="Helical" evidence="1">
    <location>
        <begin position="12"/>
        <end position="29"/>
    </location>
</feature>
<name>A0A6N9NKN9_9FLAO</name>
<reference evidence="2 3" key="1">
    <citation type="submission" date="2019-12" db="EMBL/GenBank/DDBJ databases">
        <authorList>
            <person name="Zhao J."/>
        </authorList>
    </citation>
    <scope>NUCLEOTIDE SEQUENCE [LARGE SCALE GENOMIC DNA]</scope>
    <source>
        <strain evidence="2 3">S-15</strain>
    </source>
</reference>
<keyword evidence="1" id="KW-1133">Transmembrane helix</keyword>
<keyword evidence="1" id="KW-0812">Transmembrane</keyword>
<keyword evidence="3" id="KW-1185">Reference proteome</keyword>
<dbReference type="Proteomes" id="UP000470771">
    <property type="component" value="Unassembled WGS sequence"/>
</dbReference>
<organism evidence="2 3">
    <name type="scientific">Acidiluteibacter ferrifornacis</name>
    <dbReference type="NCBI Taxonomy" id="2692424"/>
    <lineage>
        <taxon>Bacteria</taxon>
        <taxon>Pseudomonadati</taxon>
        <taxon>Bacteroidota</taxon>
        <taxon>Flavobacteriia</taxon>
        <taxon>Flavobacteriales</taxon>
        <taxon>Cryomorphaceae</taxon>
        <taxon>Acidiluteibacter</taxon>
    </lineage>
</organism>
<feature type="transmembrane region" description="Helical" evidence="1">
    <location>
        <begin position="230"/>
        <end position="249"/>
    </location>
</feature>
<feature type="transmembrane region" description="Helical" evidence="1">
    <location>
        <begin position="145"/>
        <end position="163"/>
    </location>
</feature>
<evidence type="ECO:0000313" key="2">
    <source>
        <dbReference type="EMBL" id="NBG66432.1"/>
    </source>
</evidence>
<protein>
    <recommendedName>
        <fullName evidence="4">Glycosyltransferase RgtA/B/C/D-like domain-containing protein</fullName>
    </recommendedName>
</protein>
<dbReference type="EMBL" id="WWNE01000007">
    <property type="protein sequence ID" value="NBG66432.1"/>
    <property type="molecule type" value="Genomic_DNA"/>
</dbReference>